<comment type="caution">
    <text evidence="3">The sequence shown here is derived from an EMBL/GenBank/DDBJ whole genome shotgun (WGS) entry which is preliminary data.</text>
</comment>
<dbReference type="GO" id="GO:0006271">
    <property type="term" value="P:DNA strand elongation involved in DNA replication"/>
    <property type="evidence" value="ECO:0000318"/>
    <property type="project" value="GO_Central"/>
</dbReference>
<dbReference type="EMBL" id="NBSK02000005">
    <property type="protein sequence ID" value="KAJ0204914.1"/>
    <property type="molecule type" value="Genomic_DNA"/>
</dbReference>
<reference evidence="3 4" key="1">
    <citation type="journal article" date="2017" name="Nat. Commun.">
        <title>Genome assembly with in vitro proximity ligation data and whole-genome triplication in lettuce.</title>
        <authorList>
            <person name="Reyes-Chin-Wo S."/>
            <person name="Wang Z."/>
            <person name="Yang X."/>
            <person name="Kozik A."/>
            <person name="Arikit S."/>
            <person name="Song C."/>
            <person name="Xia L."/>
            <person name="Froenicke L."/>
            <person name="Lavelle D.O."/>
            <person name="Truco M.J."/>
            <person name="Xia R."/>
            <person name="Zhu S."/>
            <person name="Xu C."/>
            <person name="Xu H."/>
            <person name="Xu X."/>
            <person name="Cox K."/>
            <person name="Korf I."/>
            <person name="Meyers B.C."/>
            <person name="Michelmore R.W."/>
        </authorList>
    </citation>
    <scope>NUCLEOTIDE SEQUENCE [LARGE SCALE GENOMIC DNA]</scope>
    <source>
        <strain evidence="4">cv. Salinas</strain>
        <tissue evidence="3">Seedlings</tissue>
    </source>
</reference>
<dbReference type="AlphaFoldDB" id="A0A9R1VGK7"/>
<evidence type="ECO:0000256" key="1">
    <source>
        <dbReference type="ARBA" id="ARBA00006035"/>
    </source>
</evidence>
<organism evidence="3 4">
    <name type="scientific">Lactuca sativa</name>
    <name type="common">Garden lettuce</name>
    <dbReference type="NCBI Taxonomy" id="4236"/>
    <lineage>
        <taxon>Eukaryota</taxon>
        <taxon>Viridiplantae</taxon>
        <taxon>Streptophyta</taxon>
        <taxon>Embryophyta</taxon>
        <taxon>Tracheophyta</taxon>
        <taxon>Spermatophyta</taxon>
        <taxon>Magnoliopsida</taxon>
        <taxon>eudicotyledons</taxon>
        <taxon>Gunneridae</taxon>
        <taxon>Pentapetalae</taxon>
        <taxon>asterids</taxon>
        <taxon>campanulids</taxon>
        <taxon>Asterales</taxon>
        <taxon>Asteraceae</taxon>
        <taxon>Cichorioideae</taxon>
        <taxon>Cichorieae</taxon>
        <taxon>Lactucinae</taxon>
        <taxon>Lactuca</taxon>
    </lineage>
</organism>
<keyword evidence="2" id="KW-0235">DNA replication</keyword>
<comment type="similarity">
    <text evidence="1">Belongs to the DNA polymerase delta/II small subunit family.</text>
</comment>
<accession>A0A9R1VGK7</accession>
<evidence type="ECO:0000313" key="4">
    <source>
        <dbReference type="Proteomes" id="UP000235145"/>
    </source>
</evidence>
<dbReference type="Proteomes" id="UP000235145">
    <property type="component" value="Unassembled WGS sequence"/>
</dbReference>
<name>A0A9R1VGK7_LACSA</name>
<dbReference type="PANTHER" id="PTHR10416:SF0">
    <property type="entry name" value="DNA POLYMERASE DELTA SUBUNIT 2"/>
    <property type="match status" value="1"/>
</dbReference>
<evidence type="ECO:0000256" key="2">
    <source>
        <dbReference type="ARBA" id="ARBA00022705"/>
    </source>
</evidence>
<proteinExistence type="inferred from homology"/>
<sequence length="199" mass="21580">MLLLIFSLSRYIHRDLRGNVVALHGKETNSGDFLVEDILEAGLPPQLDLPNKSGEDKYVVLVSGLNVGSSSSNPLQLQLLVDHITGHLGDKKEQQSAAEIVQVVVAGNSVKIDHSLLNGQIAAGIPIDIIPGYNDPTNFALPQQGVTPLLIGTHSSLRAALMFTLLVNLKNLECHTSKIDMYCYYGYCFVSLESKLQVG</sequence>
<dbReference type="InterPro" id="IPR024826">
    <property type="entry name" value="DNA_pol_delta/II_ssu"/>
</dbReference>
<dbReference type="PANTHER" id="PTHR10416">
    <property type="entry name" value="DNA POLYMERASE DELTA SUBUNIT 2"/>
    <property type="match status" value="1"/>
</dbReference>
<gene>
    <name evidence="3" type="ORF">LSAT_V11C500288900</name>
</gene>
<dbReference type="Gene3D" id="3.60.21.50">
    <property type="match status" value="2"/>
</dbReference>
<evidence type="ECO:0000313" key="3">
    <source>
        <dbReference type="EMBL" id="KAJ0204914.1"/>
    </source>
</evidence>
<dbReference type="GO" id="GO:0043625">
    <property type="term" value="C:delta DNA polymerase complex"/>
    <property type="evidence" value="ECO:0000318"/>
    <property type="project" value="GO_Central"/>
</dbReference>
<keyword evidence="4" id="KW-1185">Reference proteome</keyword>
<protein>
    <submittedName>
        <fullName evidence="3">Uncharacterized protein</fullName>
    </submittedName>
</protein>